<evidence type="ECO:0000256" key="1">
    <source>
        <dbReference type="ARBA" id="ARBA00006611"/>
    </source>
</evidence>
<sequence length="374" mass="40678">MTVLRLGPLEELGADPGITDVAITCEGRVWVDRGNGMSEYHPRIPLRSPATVREYAVQLCSQLGRRLDDARPIADASDDYGVRVHAAIAPLVPQGASISIRFPAQSNPTLDALLRQGMFPTPWLPVLRNLVRQKATILITGGTGTGKTTLMKALLNETEPNERIVTVEETRELNDITSHNHVALATREANVEGSGAVGLPELVKATLRMRPDRVVLGECRGEEIADLLRAYNSGHRGGMTTLHADGVARVPSRLTSLGMLAGLRPEALCLLIEGAFDIVIHLERTAGHRRIAQLGVLGSAGTQLAGIPLSTWSGTGPPSYSAEWNRFAGRWQSYERPYAEKKPPARQQKNNAKPVRKPSRLVYQLENQPAGTCH</sequence>
<keyword evidence="5" id="KW-1185">Reference proteome</keyword>
<dbReference type="EMBL" id="ABYS02000001">
    <property type="protein sequence ID" value="EEP21900.1"/>
    <property type="molecule type" value="Genomic_DNA"/>
</dbReference>
<evidence type="ECO:0000313" key="5">
    <source>
        <dbReference type="Proteomes" id="UP000006408"/>
    </source>
</evidence>
<accession>C4FCJ2</accession>
<organism evidence="4 5">
    <name type="scientific">Bifidobacterium angulatum DSM 20098 = JCM 7096</name>
    <dbReference type="NCBI Taxonomy" id="518635"/>
    <lineage>
        <taxon>Bacteria</taxon>
        <taxon>Bacillati</taxon>
        <taxon>Actinomycetota</taxon>
        <taxon>Actinomycetes</taxon>
        <taxon>Bifidobacteriales</taxon>
        <taxon>Bifidobacteriaceae</taxon>
        <taxon>Bifidobacterium</taxon>
    </lineage>
</organism>
<dbReference type="GeneID" id="42865699"/>
<name>C4FCJ2_9BIFI</name>
<dbReference type="HOGENOM" id="CLU_005379_8_3_11"/>
<reference evidence="4" key="1">
    <citation type="submission" date="2009-04" db="EMBL/GenBank/DDBJ databases">
        <authorList>
            <person name="Weinstock G."/>
            <person name="Sodergren E."/>
            <person name="Clifton S."/>
            <person name="Fulton L."/>
            <person name="Fulton B."/>
            <person name="Courtney L."/>
            <person name="Fronick C."/>
            <person name="Harrison M."/>
            <person name="Strong C."/>
            <person name="Farmer C."/>
            <person name="Delahaunty K."/>
            <person name="Markovic C."/>
            <person name="Hall O."/>
            <person name="Minx P."/>
            <person name="Tomlinson C."/>
            <person name="Mitreva M."/>
            <person name="Nelson J."/>
            <person name="Hou S."/>
            <person name="Wollam A."/>
            <person name="Pepin K.H."/>
            <person name="Johnson M."/>
            <person name="Bhonagiri V."/>
            <person name="Nash W.E."/>
            <person name="Warren W."/>
            <person name="Chinwalla A."/>
            <person name="Mardis E.R."/>
            <person name="Wilson R.K."/>
        </authorList>
    </citation>
    <scope>NUCLEOTIDE SEQUENCE [LARGE SCALE GENOMIC DNA]</scope>
    <source>
        <strain evidence="4">DSM 20098</strain>
    </source>
</reference>
<evidence type="ECO:0000313" key="4">
    <source>
        <dbReference type="EMBL" id="EEP21900.1"/>
    </source>
</evidence>
<proteinExistence type="inferred from homology"/>
<dbReference type="AlphaFoldDB" id="C4FCJ2"/>
<evidence type="ECO:0000256" key="2">
    <source>
        <dbReference type="SAM" id="MobiDB-lite"/>
    </source>
</evidence>
<dbReference type="SUPFAM" id="SSF52540">
    <property type="entry name" value="P-loop containing nucleoside triphosphate hydrolases"/>
    <property type="match status" value="1"/>
</dbReference>
<feature type="domain" description="Bacterial type II secretion system protein E" evidence="3">
    <location>
        <begin position="7"/>
        <end position="282"/>
    </location>
</feature>
<dbReference type="RefSeq" id="WP_003824936.1">
    <property type="nucleotide sequence ID" value="NZ_AP012322.1"/>
</dbReference>
<dbReference type="Gene3D" id="3.30.450.90">
    <property type="match status" value="1"/>
</dbReference>
<dbReference type="Pfam" id="PF00437">
    <property type="entry name" value="T2SSE"/>
    <property type="match status" value="1"/>
</dbReference>
<dbReference type="Proteomes" id="UP000006408">
    <property type="component" value="Unassembled WGS sequence"/>
</dbReference>
<feature type="compositionally biased region" description="Polar residues" evidence="2">
    <location>
        <begin position="365"/>
        <end position="374"/>
    </location>
</feature>
<feature type="region of interest" description="Disordered" evidence="2">
    <location>
        <begin position="337"/>
        <end position="374"/>
    </location>
</feature>
<evidence type="ECO:0000259" key="3">
    <source>
        <dbReference type="Pfam" id="PF00437"/>
    </source>
</evidence>
<protein>
    <submittedName>
        <fullName evidence="4">Type II/IV secretion system protein</fullName>
    </submittedName>
</protein>
<dbReference type="STRING" id="1683.Bang102_000985"/>
<dbReference type="InterPro" id="IPR001482">
    <property type="entry name" value="T2SS/T4SS_dom"/>
</dbReference>
<comment type="similarity">
    <text evidence="1">Belongs to the GSP E family.</text>
</comment>
<dbReference type="eggNOG" id="COG4962">
    <property type="taxonomic scope" value="Bacteria"/>
</dbReference>
<dbReference type="PANTHER" id="PTHR30486">
    <property type="entry name" value="TWITCHING MOTILITY PROTEIN PILT"/>
    <property type="match status" value="1"/>
</dbReference>
<dbReference type="Gene3D" id="3.40.50.300">
    <property type="entry name" value="P-loop containing nucleotide triphosphate hydrolases"/>
    <property type="match status" value="1"/>
</dbReference>
<dbReference type="KEGG" id="bang:BBAG_1377"/>
<gene>
    <name evidence="4" type="ORF">BIFANG_02017</name>
</gene>
<dbReference type="InterPro" id="IPR027417">
    <property type="entry name" value="P-loop_NTPase"/>
</dbReference>
<dbReference type="GO" id="GO:0016887">
    <property type="term" value="F:ATP hydrolysis activity"/>
    <property type="evidence" value="ECO:0007669"/>
    <property type="project" value="InterPro"/>
</dbReference>
<dbReference type="CDD" id="cd01130">
    <property type="entry name" value="VirB11-like_ATPase"/>
    <property type="match status" value="1"/>
</dbReference>
<dbReference type="InterPro" id="IPR050921">
    <property type="entry name" value="T4SS_GSP_E_ATPase"/>
</dbReference>
<dbReference type="PATRIC" id="fig|518635.17.peg.1452"/>
<comment type="caution">
    <text evidence="4">The sequence shown here is derived from an EMBL/GenBank/DDBJ whole genome shotgun (WGS) entry which is preliminary data.</text>
</comment>
<dbReference type="PANTHER" id="PTHR30486:SF6">
    <property type="entry name" value="TYPE IV PILUS RETRACTATION ATPASE PILT"/>
    <property type="match status" value="1"/>
</dbReference>